<name>A0A6A6A0R6_9PLEO</name>
<dbReference type="AlphaFoldDB" id="A0A6A6A0R6"/>
<evidence type="ECO:0000259" key="1">
    <source>
        <dbReference type="Pfam" id="PF08652"/>
    </source>
</evidence>
<protein>
    <recommendedName>
        <fullName evidence="1">RAI1-like domain-containing protein</fullName>
    </recommendedName>
</protein>
<dbReference type="GeneID" id="54404812"/>
<dbReference type="PANTHER" id="PTHR35179:SF1">
    <property type="entry name" value="INTEGRAL MEMBRANE PROTEIN"/>
    <property type="match status" value="1"/>
</dbReference>
<dbReference type="OrthoDB" id="420564at2759"/>
<sequence>MTRDAGEVIQTIPSNSLVVATATVSSEFGFEDLCSYNWQENGSIVVPGGPPKWVYQPLPITLLPDAGHQFVDQNAFRVPQFPFEPAFQALSIVKPEAKLDDIDIIVNRNSLRKLLDFAAGRRRDPWRMDLHLVKNTLFISRKEMSARAMVRGNGNSGYGHNFEKAFTKPEPGLDGSSSHHRVIRYRFGSLECAVRFEVDAYYEDPDLPDPTDPAQQSLDQIATTMAQLQINEPQPSTTKKGNTQVIVKGNPVDPAKLAEIKTRKQVNINDALPQLWFGRTPYLLTGRHENGVFGSISCSHVQLQFKAWETDNQEALRKMVTLLTDLKRIVQGMDRGAAILTVLDKGGPLQIFKMKNATGVLPKHMITKYWTFGSEG</sequence>
<accession>A0A6A6A0R6</accession>
<evidence type="ECO:0000313" key="2">
    <source>
        <dbReference type="EMBL" id="KAF2124744.1"/>
    </source>
</evidence>
<reference evidence="2" key="1">
    <citation type="journal article" date="2020" name="Stud. Mycol.">
        <title>101 Dothideomycetes genomes: a test case for predicting lifestyles and emergence of pathogens.</title>
        <authorList>
            <person name="Haridas S."/>
            <person name="Albert R."/>
            <person name="Binder M."/>
            <person name="Bloem J."/>
            <person name="Labutti K."/>
            <person name="Salamov A."/>
            <person name="Andreopoulos B."/>
            <person name="Baker S."/>
            <person name="Barry K."/>
            <person name="Bills G."/>
            <person name="Bluhm B."/>
            <person name="Cannon C."/>
            <person name="Castanera R."/>
            <person name="Culley D."/>
            <person name="Daum C."/>
            <person name="Ezra D."/>
            <person name="Gonzalez J."/>
            <person name="Henrissat B."/>
            <person name="Kuo A."/>
            <person name="Liang C."/>
            <person name="Lipzen A."/>
            <person name="Lutzoni F."/>
            <person name="Magnuson J."/>
            <person name="Mondo S."/>
            <person name="Nolan M."/>
            <person name="Ohm R."/>
            <person name="Pangilinan J."/>
            <person name="Park H.-J."/>
            <person name="Ramirez L."/>
            <person name="Alfaro M."/>
            <person name="Sun H."/>
            <person name="Tritt A."/>
            <person name="Yoshinaga Y."/>
            <person name="Zwiers L.-H."/>
            <person name="Turgeon B."/>
            <person name="Goodwin S."/>
            <person name="Spatafora J."/>
            <person name="Crous P."/>
            <person name="Grigoriev I."/>
        </authorList>
    </citation>
    <scope>NUCLEOTIDE SEQUENCE</scope>
    <source>
        <strain evidence="2">CBS 119687</strain>
    </source>
</reference>
<proteinExistence type="predicted"/>
<keyword evidence="3" id="KW-1185">Reference proteome</keyword>
<dbReference type="Pfam" id="PF08652">
    <property type="entry name" value="RAI1"/>
    <property type="match status" value="1"/>
</dbReference>
<organism evidence="2 3">
    <name type="scientific">Dothidotthia symphoricarpi CBS 119687</name>
    <dbReference type="NCBI Taxonomy" id="1392245"/>
    <lineage>
        <taxon>Eukaryota</taxon>
        <taxon>Fungi</taxon>
        <taxon>Dikarya</taxon>
        <taxon>Ascomycota</taxon>
        <taxon>Pezizomycotina</taxon>
        <taxon>Dothideomycetes</taxon>
        <taxon>Pleosporomycetidae</taxon>
        <taxon>Pleosporales</taxon>
        <taxon>Dothidotthiaceae</taxon>
        <taxon>Dothidotthia</taxon>
    </lineage>
</organism>
<feature type="domain" description="RAI1-like" evidence="1">
    <location>
        <begin position="94"/>
        <end position="179"/>
    </location>
</feature>
<gene>
    <name evidence="2" type="ORF">P153DRAFT_301357</name>
</gene>
<dbReference type="RefSeq" id="XP_033519137.1">
    <property type="nucleotide sequence ID" value="XM_033664380.1"/>
</dbReference>
<dbReference type="PANTHER" id="PTHR35179">
    <property type="entry name" value="PROTEIN CBG02620"/>
    <property type="match status" value="1"/>
</dbReference>
<dbReference type="Proteomes" id="UP000799771">
    <property type="component" value="Unassembled WGS sequence"/>
</dbReference>
<dbReference type="EMBL" id="ML977518">
    <property type="protein sequence ID" value="KAF2124744.1"/>
    <property type="molecule type" value="Genomic_DNA"/>
</dbReference>
<dbReference type="InterPro" id="IPR013961">
    <property type="entry name" value="RAI1"/>
</dbReference>
<evidence type="ECO:0000313" key="3">
    <source>
        <dbReference type="Proteomes" id="UP000799771"/>
    </source>
</evidence>